<feature type="domain" description="C2H2-type" evidence="1">
    <location>
        <begin position="149"/>
        <end position="169"/>
    </location>
</feature>
<dbReference type="GO" id="GO:0006369">
    <property type="term" value="P:termination of RNA polymerase II transcription"/>
    <property type="evidence" value="ECO:0007669"/>
    <property type="project" value="InterPro"/>
</dbReference>
<dbReference type="Pfam" id="PF23228">
    <property type="entry name" value="zf_PCFS4"/>
    <property type="match status" value="1"/>
</dbReference>
<dbReference type="EMBL" id="VEPZ02000472">
    <property type="protein sequence ID" value="KAE8724413.1"/>
    <property type="molecule type" value="Genomic_DNA"/>
</dbReference>
<comment type="caution">
    <text evidence="2">The sequence shown here is derived from an EMBL/GenBank/DDBJ whole genome shotgun (WGS) entry which is preliminary data.</text>
</comment>
<dbReference type="PANTHER" id="PTHR15921">
    <property type="entry name" value="PRE-MRNA CLEAVAGE COMPLEX II"/>
    <property type="match status" value="1"/>
</dbReference>
<evidence type="ECO:0000313" key="2">
    <source>
        <dbReference type="EMBL" id="KAE8724413.1"/>
    </source>
</evidence>
<name>A0A6A3C5R3_HIBSY</name>
<keyword evidence="3" id="KW-1185">Reference proteome</keyword>
<evidence type="ECO:0000259" key="1">
    <source>
        <dbReference type="PROSITE" id="PS00028"/>
    </source>
</evidence>
<dbReference type="AlphaFoldDB" id="A0A6A3C5R3"/>
<evidence type="ECO:0000313" key="3">
    <source>
        <dbReference type="Proteomes" id="UP000436088"/>
    </source>
</evidence>
<dbReference type="PANTHER" id="PTHR15921:SF12">
    <property type="entry name" value="POLYADENYLATION AND CLEAVAGE FACTOR HOMOLOG 4"/>
    <property type="match status" value="1"/>
</dbReference>
<dbReference type="GO" id="GO:0031124">
    <property type="term" value="P:mRNA 3'-end processing"/>
    <property type="evidence" value="ECO:0007669"/>
    <property type="project" value="InterPro"/>
</dbReference>
<dbReference type="InterPro" id="IPR013087">
    <property type="entry name" value="Znf_C2H2_type"/>
</dbReference>
<proteinExistence type="predicted"/>
<protein>
    <recommendedName>
        <fullName evidence="1">C2H2-type domain-containing protein</fullName>
    </recommendedName>
</protein>
<accession>A0A6A3C5R3</accession>
<gene>
    <name evidence="2" type="ORF">F3Y22_tig00010533pilonHSYRG00331</name>
</gene>
<sequence>MIAADRESEYPDMHLVRLMSCKESSMVDQVWSPHLHISLHSQYVLTDRPTDRELSFPQAALYAILKRCVCGENGSTRSMKSDHFFSISLSVVEDSGPLLLNQPQGGAFTGLISSLMAQDSLGLEFDADLLKVRHESAISSLYADLTRQCTTCGLPFKFQEEHSTHMDWHVARNRMSKNHKQKPSQKWFVSGSMWLSGAEALGTNSVPGVFPTEDIVQKKADEELAVPTDEYQSICALCGELFDDFYSDETEEWMYRGAVYMNAPNGPVEGIDRSQLGPIVHAKCRSESSVVPPEDLVGYDGFERMSPGAPGDQGGRHAVSANCGLLLHYLYRLLSETWRPPFQLGVHDDLQACKVQQLTTARRDEMATSLVARSAWRHMFEISPYLSN</sequence>
<organism evidence="2 3">
    <name type="scientific">Hibiscus syriacus</name>
    <name type="common">Rose of Sharon</name>
    <dbReference type="NCBI Taxonomy" id="106335"/>
    <lineage>
        <taxon>Eukaryota</taxon>
        <taxon>Viridiplantae</taxon>
        <taxon>Streptophyta</taxon>
        <taxon>Embryophyta</taxon>
        <taxon>Tracheophyta</taxon>
        <taxon>Spermatophyta</taxon>
        <taxon>Magnoliopsida</taxon>
        <taxon>eudicotyledons</taxon>
        <taxon>Gunneridae</taxon>
        <taxon>Pentapetalae</taxon>
        <taxon>rosids</taxon>
        <taxon>malvids</taxon>
        <taxon>Malvales</taxon>
        <taxon>Malvaceae</taxon>
        <taxon>Malvoideae</taxon>
        <taxon>Hibiscus</taxon>
    </lineage>
</organism>
<dbReference type="InterPro" id="IPR045154">
    <property type="entry name" value="PCF11-like"/>
</dbReference>
<dbReference type="Proteomes" id="UP000436088">
    <property type="component" value="Unassembled WGS sequence"/>
</dbReference>
<reference evidence="2" key="1">
    <citation type="submission" date="2019-09" db="EMBL/GenBank/DDBJ databases">
        <title>Draft genome information of white flower Hibiscus syriacus.</title>
        <authorList>
            <person name="Kim Y.-M."/>
        </authorList>
    </citation>
    <scope>NUCLEOTIDE SEQUENCE [LARGE SCALE GENOMIC DNA]</scope>
    <source>
        <strain evidence="2">YM2019G1</strain>
    </source>
</reference>
<dbReference type="GO" id="GO:0003729">
    <property type="term" value="F:mRNA binding"/>
    <property type="evidence" value="ECO:0007669"/>
    <property type="project" value="InterPro"/>
</dbReference>
<dbReference type="GO" id="GO:0005849">
    <property type="term" value="C:mRNA cleavage factor complex"/>
    <property type="evidence" value="ECO:0007669"/>
    <property type="project" value="TreeGrafter"/>
</dbReference>
<dbReference type="GO" id="GO:0000993">
    <property type="term" value="F:RNA polymerase II complex binding"/>
    <property type="evidence" value="ECO:0007669"/>
    <property type="project" value="InterPro"/>
</dbReference>
<dbReference type="GO" id="GO:0005737">
    <property type="term" value="C:cytoplasm"/>
    <property type="evidence" value="ECO:0007669"/>
    <property type="project" value="TreeGrafter"/>
</dbReference>
<dbReference type="InterPro" id="IPR057242">
    <property type="entry name" value="PCFS4-like"/>
</dbReference>
<dbReference type="PROSITE" id="PS00028">
    <property type="entry name" value="ZINC_FINGER_C2H2_1"/>
    <property type="match status" value="1"/>
</dbReference>